<accession>A0A3R7CQ35</accession>
<reference evidence="2 3" key="2">
    <citation type="journal article" date="2021" name="Genomics">
        <title>High-quality reference genome for Clonorchis sinensis.</title>
        <authorList>
            <person name="Young N.D."/>
            <person name="Stroehlein A.J."/>
            <person name="Kinkar L."/>
            <person name="Wang T."/>
            <person name="Sohn W.M."/>
            <person name="Chang B.C.H."/>
            <person name="Kaur P."/>
            <person name="Weisz D."/>
            <person name="Dudchenko O."/>
            <person name="Aiden E.L."/>
            <person name="Korhonen P.K."/>
            <person name="Gasser R.B."/>
        </authorList>
    </citation>
    <scope>NUCLEOTIDE SEQUENCE [LARGE SCALE GENOMIC DNA]</scope>
    <source>
        <strain evidence="2">Cs-k2</strain>
    </source>
</reference>
<dbReference type="Proteomes" id="UP000286415">
    <property type="component" value="Unassembled WGS sequence"/>
</dbReference>
<dbReference type="AlphaFoldDB" id="A0A3R7CQ35"/>
<feature type="region of interest" description="Disordered" evidence="1">
    <location>
        <begin position="82"/>
        <end position="102"/>
    </location>
</feature>
<name>A0A3R7CQ35_CLOSI</name>
<evidence type="ECO:0000256" key="1">
    <source>
        <dbReference type="SAM" id="MobiDB-lite"/>
    </source>
</evidence>
<organism evidence="2 3">
    <name type="scientific">Clonorchis sinensis</name>
    <name type="common">Chinese liver fluke</name>
    <dbReference type="NCBI Taxonomy" id="79923"/>
    <lineage>
        <taxon>Eukaryota</taxon>
        <taxon>Metazoa</taxon>
        <taxon>Spiralia</taxon>
        <taxon>Lophotrochozoa</taxon>
        <taxon>Platyhelminthes</taxon>
        <taxon>Trematoda</taxon>
        <taxon>Digenea</taxon>
        <taxon>Opisthorchiida</taxon>
        <taxon>Opisthorchiata</taxon>
        <taxon>Opisthorchiidae</taxon>
        <taxon>Clonorchis</taxon>
    </lineage>
</organism>
<dbReference type="OrthoDB" id="734129at2759"/>
<keyword evidence="3" id="KW-1185">Reference proteome</keyword>
<feature type="region of interest" description="Disordered" evidence="1">
    <location>
        <begin position="1"/>
        <end position="27"/>
    </location>
</feature>
<dbReference type="EMBL" id="NIRI02000077">
    <property type="protein sequence ID" value="KAG5441054.1"/>
    <property type="molecule type" value="Genomic_DNA"/>
</dbReference>
<gene>
    <name evidence="2" type="ORF">CSKR_101287</name>
</gene>
<protein>
    <submittedName>
        <fullName evidence="2">Uncharacterized protein</fullName>
    </submittedName>
</protein>
<sequence length="291" mass="32070">MRMEREFTDRKVRGSNPTSASRLPLSRLGQPDSIPALVLPSGGMAARHRKGVTAERLLFIITSSCGKSYSVTNQMVQWLERESTDRKVRGSNPTSASRLPLSRLGQPDSIPALVLPSGGIALRHRKGATAERVLPASTVPSSPYFCFRLHSHVVLSRIVSRSTFPKPNLDHYRTNVYGGEMDLWLESEFIDRKVRDSNPNSASRFPLFSLGQPGSIPALVLPSGGMTARSRKGVTTERFFKENLRGSNPNPASRRPLSSLEQLDGISALVLPSSDTTSMHRKTFTAERLFV</sequence>
<comment type="caution">
    <text evidence="2">The sequence shown here is derived from an EMBL/GenBank/DDBJ whole genome shotgun (WGS) entry which is preliminary data.</text>
</comment>
<evidence type="ECO:0000313" key="3">
    <source>
        <dbReference type="Proteomes" id="UP000286415"/>
    </source>
</evidence>
<feature type="compositionally biased region" description="Basic and acidic residues" evidence="1">
    <location>
        <begin position="1"/>
        <end position="12"/>
    </location>
</feature>
<reference evidence="2 3" key="1">
    <citation type="journal article" date="2018" name="Biotechnol. Adv.">
        <title>Improved genomic resources and new bioinformatic workflow for the carcinogenic parasite Clonorchis sinensis: Biotechnological implications.</title>
        <authorList>
            <person name="Wang D."/>
            <person name="Korhonen P.K."/>
            <person name="Gasser R.B."/>
            <person name="Young N.D."/>
        </authorList>
    </citation>
    <scope>NUCLEOTIDE SEQUENCE [LARGE SCALE GENOMIC DNA]</scope>
    <source>
        <strain evidence="2">Cs-k2</strain>
    </source>
</reference>
<proteinExistence type="predicted"/>
<evidence type="ECO:0000313" key="2">
    <source>
        <dbReference type="EMBL" id="KAG5441054.1"/>
    </source>
</evidence>
<dbReference type="InParanoid" id="A0A3R7CQ35"/>